<accession>A0A316VCE3</accession>
<evidence type="ECO:0000313" key="6">
    <source>
        <dbReference type="EMBL" id="PWN35232.1"/>
    </source>
</evidence>
<dbReference type="GeneID" id="37024065"/>
<dbReference type="STRING" id="1280837.A0A316VCE3"/>
<feature type="region of interest" description="Disordered" evidence="3">
    <location>
        <begin position="504"/>
        <end position="539"/>
    </location>
</feature>
<protein>
    <recommendedName>
        <fullName evidence="2">Protein HGH1 homolog</fullName>
    </recommendedName>
</protein>
<keyword evidence="7" id="KW-1185">Reference proteome</keyword>
<feature type="compositionally biased region" description="Acidic residues" evidence="3">
    <location>
        <begin position="511"/>
        <end position="539"/>
    </location>
</feature>
<dbReference type="FunCoup" id="A0A316VCE3">
    <property type="interactions" value="553"/>
</dbReference>
<evidence type="ECO:0000256" key="3">
    <source>
        <dbReference type="SAM" id="MobiDB-lite"/>
    </source>
</evidence>
<evidence type="ECO:0000259" key="4">
    <source>
        <dbReference type="Pfam" id="PF04063"/>
    </source>
</evidence>
<gene>
    <name evidence="6" type="ORF">FA14DRAFT_39256</name>
</gene>
<feature type="domain" description="Protein HGH1 C-terminal" evidence="5">
    <location>
        <begin position="454"/>
        <end position="506"/>
    </location>
</feature>
<dbReference type="InterPro" id="IPR007206">
    <property type="entry name" value="Protein_HGH1_C"/>
</dbReference>
<evidence type="ECO:0000256" key="1">
    <source>
        <dbReference type="ARBA" id="ARBA00006712"/>
    </source>
</evidence>
<reference evidence="6 7" key="1">
    <citation type="journal article" date="2018" name="Mol. Biol. Evol.">
        <title>Broad Genomic Sampling Reveals a Smut Pathogenic Ancestry of the Fungal Clade Ustilaginomycotina.</title>
        <authorList>
            <person name="Kijpornyongpan T."/>
            <person name="Mondo S.J."/>
            <person name="Barry K."/>
            <person name="Sandor L."/>
            <person name="Lee J."/>
            <person name="Lipzen A."/>
            <person name="Pangilinan J."/>
            <person name="LaButti K."/>
            <person name="Hainaut M."/>
            <person name="Henrissat B."/>
            <person name="Grigoriev I.V."/>
            <person name="Spatafora J.W."/>
            <person name="Aime M.C."/>
        </authorList>
    </citation>
    <scope>NUCLEOTIDE SEQUENCE [LARGE SCALE GENOMIC DNA]</scope>
    <source>
        <strain evidence="6 7">MCA 3882</strain>
    </source>
</reference>
<proteinExistence type="inferred from homology"/>
<dbReference type="Proteomes" id="UP000245771">
    <property type="component" value="Unassembled WGS sequence"/>
</dbReference>
<dbReference type="SUPFAM" id="SSF48371">
    <property type="entry name" value="ARM repeat"/>
    <property type="match status" value="1"/>
</dbReference>
<dbReference type="PANTHER" id="PTHR13387:SF9">
    <property type="entry name" value="PROTEIN HGH1 HOMOLOG"/>
    <property type="match status" value="1"/>
</dbReference>
<dbReference type="Pfam" id="PF04063">
    <property type="entry name" value="DUF383"/>
    <property type="match status" value="1"/>
</dbReference>
<dbReference type="PANTHER" id="PTHR13387">
    <property type="entry name" value="PROTEIN HGH1 HOMOLOG"/>
    <property type="match status" value="1"/>
</dbReference>
<name>A0A316VCE3_9BASI</name>
<dbReference type="RefSeq" id="XP_025355534.1">
    <property type="nucleotide sequence ID" value="XM_025502284.1"/>
</dbReference>
<feature type="region of interest" description="Disordered" evidence="3">
    <location>
        <begin position="221"/>
        <end position="260"/>
    </location>
</feature>
<dbReference type="Pfam" id="PF04064">
    <property type="entry name" value="DUF384"/>
    <property type="match status" value="1"/>
</dbReference>
<dbReference type="EMBL" id="KZ819603">
    <property type="protein sequence ID" value="PWN35232.1"/>
    <property type="molecule type" value="Genomic_DNA"/>
</dbReference>
<dbReference type="InParanoid" id="A0A316VCE3"/>
<sequence>MPSATAVPPHLELLTFLSDPNAKVREVALSNLVGYSAKTNPQRTLLIEKHKGLDGKPLQGRDGKDVDTIEDLKRICQDQPMAAHDAFCALINLSDSLLVARRIGDEEFLSFLVRYIADPVSLLTDLACMLLSNLTKLESIGAILLNLQLPARPLYNFMSNKDFEATMEAMSAEPDDPEYAVKKQRAEQHSKRLAEMTAAQKDVPALSLLLDAFEEGADVAGGKSQSATIEEMRTRARQIQQGSEQNGEGSSEKVPLGPDGRPVIKRKSNCNFLASVFANVTTIPKGREFFVTRLQNTSLGAAAEAASKQKDENSEKVVPPAREYPVARLMVYTEHPDLIRRGGVISTLKNLFFLKSCHKALLAPPPIDVSGTALAKVGEEALSVANQLPPASRPEHLSSVDALPNLLLPLCDGKELAKLDLEDQEALPDECQLMDEDKKRERDPALRLMLIEGLLLLCTTLYGRQCLRGRGTYVVVREAHLDEKDEKVAEAVVRLVNILKRDESENSLRETEEEIGAEEVDQEAGDKDEDDEDLMIEEL</sequence>
<dbReference type="Gene3D" id="1.25.10.10">
    <property type="entry name" value="Leucine-rich Repeat Variant"/>
    <property type="match status" value="1"/>
</dbReference>
<evidence type="ECO:0000313" key="7">
    <source>
        <dbReference type="Proteomes" id="UP000245771"/>
    </source>
</evidence>
<dbReference type="AlphaFoldDB" id="A0A316VCE3"/>
<evidence type="ECO:0000256" key="2">
    <source>
        <dbReference type="ARBA" id="ARBA00014076"/>
    </source>
</evidence>
<dbReference type="InterPro" id="IPR011989">
    <property type="entry name" value="ARM-like"/>
</dbReference>
<dbReference type="InterPro" id="IPR007205">
    <property type="entry name" value="Protein_HGH1_N"/>
</dbReference>
<organism evidence="6 7">
    <name type="scientific">Meira miltonrushii</name>
    <dbReference type="NCBI Taxonomy" id="1280837"/>
    <lineage>
        <taxon>Eukaryota</taxon>
        <taxon>Fungi</taxon>
        <taxon>Dikarya</taxon>
        <taxon>Basidiomycota</taxon>
        <taxon>Ustilaginomycotina</taxon>
        <taxon>Exobasidiomycetes</taxon>
        <taxon>Exobasidiales</taxon>
        <taxon>Brachybasidiaceae</taxon>
        <taxon>Meira</taxon>
    </lineage>
</organism>
<feature type="compositionally biased region" description="Polar residues" evidence="3">
    <location>
        <begin position="237"/>
        <end position="249"/>
    </location>
</feature>
<dbReference type="InterPro" id="IPR016024">
    <property type="entry name" value="ARM-type_fold"/>
</dbReference>
<dbReference type="InterPro" id="IPR039717">
    <property type="entry name" value="Hgh1"/>
</dbReference>
<dbReference type="OrthoDB" id="338814at2759"/>
<evidence type="ECO:0000259" key="5">
    <source>
        <dbReference type="Pfam" id="PF04064"/>
    </source>
</evidence>
<comment type="similarity">
    <text evidence="1">Belongs to the HGH1 family.</text>
</comment>
<feature type="domain" description="Protein HGH1 N-terminal" evidence="4">
    <location>
        <begin position="115"/>
        <end position="447"/>
    </location>
</feature>